<accession>A0A448ZNK5</accession>
<sequence length="586" mass="63526">MRFSSVSVAALSLNYDIWFVHGGKNPIGSYEVLQAGDGTETLPYGKVETLKPFSGKIFIESSSDTFLSGAEKKEVTVELFAGVEDGSPCVTGDKIVPFEGTDGNAIRTDYSAASSSSYLPSKKNGMIGTSTFSIDDIRDPRLPSQTFTTSDGVNGLIKLCVRTSIKNLAGLDYVSFVDSYVEVDVDFTASFENFDQTISIAGTTGKELADDRSMIIDVESFVCGDSGINDGMPYDSNYKIGQEFKVCVRPVEEYRTIYKVIGFKDVVCGEADAEQQLVNQNGEGNDLIEIFVGAEVAGSKDSSGENEMGLSAAAFRSVLVAPYFGENPSTDSFFSCSGKVELGSFSPPPPAVDSFNEFLGHDAFGNDLKEVEDTNREGAANACLELPECVGFTEYLGRFYLKSSIIMEWKESADWGATYIKKDYKYALNNFKFLPHQDFYGNDLVDAELTKLRNEGVDIQRAAEACMELDNCVAFNNNLWFKDSVPPKSVEDFVDGGTYVKNDNHDGRHLTAEFSYSGGIVSSEEMSRGLQEDSSEELGNSPFATTIRLSIEDLNGGSLSSPASTVEWSRKVGIGVAAVGSVVALL</sequence>
<dbReference type="AlphaFoldDB" id="A0A448ZNK5"/>
<dbReference type="Proteomes" id="UP000291116">
    <property type="component" value="Unassembled WGS sequence"/>
</dbReference>
<proteinExistence type="predicted"/>
<gene>
    <name evidence="1" type="ORF">PSNMU_V1.4_AUG-EV-PASAV3_0106620</name>
</gene>
<protein>
    <submittedName>
        <fullName evidence="1">Uncharacterized protein</fullName>
    </submittedName>
</protein>
<evidence type="ECO:0000313" key="2">
    <source>
        <dbReference type="Proteomes" id="UP000291116"/>
    </source>
</evidence>
<reference evidence="1 2" key="1">
    <citation type="submission" date="2019-01" db="EMBL/GenBank/DDBJ databases">
        <authorList>
            <person name="Ferrante I. M."/>
        </authorList>
    </citation>
    <scope>NUCLEOTIDE SEQUENCE [LARGE SCALE GENOMIC DNA]</scope>
    <source>
        <strain evidence="1 2">B856</strain>
    </source>
</reference>
<name>A0A448ZNK5_9STRA</name>
<organism evidence="1 2">
    <name type="scientific">Pseudo-nitzschia multistriata</name>
    <dbReference type="NCBI Taxonomy" id="183589"/>
    <lineage>
        <taxon>Eukaryota</taxon>
        <taxon>Sar</taxon>
        <taxon>Stramenopiles</taxon>
        <taxon>Ochrophyta</taxon>
        <taxon>Bacillariophyta</taxon>
        <taxon>Bacillariophyceae</taxon>
        <taxon>Bacillariophycidae</taxon>
        <taxon>Bacillariales</taxon>
        <taxon>Bacillariaceae</taxon>
        <taxon>Pseudo-nitzschia</taxon>
    </lineage>
</organism>
<keyword evidence="2" id="KW-1185">Reference proteome</keyword>
<evidence type="ECO:0000313" key="1">
    <source>
        <dbReference type="EMBL" id="VEU43621.1"/>
    </source>
</evidence>
<dbReference type="EMBL" id="CAACVS010000567">
    <property type="protein sequence ID" value="VEU43621.1"/>
    <property type="molecule type" value="Genomic_DNA"/>
</dbReference>